<organism evidence="6 7">
    <name type="scientific">Adineta steineri</name>
    <dbReference type="NCBI Taxonomy" id="433720"/>
    <lineage>
        <taxon>Eukaryota</taxon>
        <taxon>Metazoa</taxon>
        <taxon>Spiralia</taxon>
        <taxon>Gnathifera</taxon>
        <taxon>Rotifera</taxon>
        <taxon>Eurotatoria</taxon>
        <taxon>Bdelloidea</taxon>
        <taxon>Adinetida</taxon>
        <taxon>Adinetidae</taxon>
        <taxon>Adineta</taxon>
    </lineage>
</organism>
<dbReference type="InterPro" id="IPR011990">
    <property type="entry name" value="TPR-like_helical_dom_sf"/>
</dbReference>
<dbReference type="GO" id="GO:0036503">
    <property type="term" value="P:ERAD pathway"/>
    <property type="evidence" value="ECO:0007669"/>
    <property type="project" value="TreeGrafter"/>
</dbReference>
<feature type="compositionally biased region" description="Basic and acidic residues" evidence="4">
    <location>
        <begin position="433"/>
        <end position="452"/>
    </location>
</feature>
<evidence type="ECO:0000256" key="2">
    <source>
        <dbReference type="ARBA" id="ARBA00038101"/>
    </source>
</evidence>
<keyword evidence="5" id="KW-1133">Transmembrane helix</keyword>
<feature type="region of interest" description="Disordered" evidence="4">
    <location>
        <begin position="402"/>
        <end position="452"/>
    </location>
</feature>
<dbReference type="Gene3D" id="1.25.40.10">
    <property type="entry name" value="Tetratricopeptide repeat domain"/>
    <property type="match status" value="2"/>
</dbReference>
<sequence>MLSNSFGLSRKRPLGTSDKENVWSSVLGIDVNDLGVAVKQPRRAFGSSVNENNIFNTFENSLPYSPPDSFLYKPIDTWSSLDLDRIHLTPIQEPRVTNLVHSETRYKNGSLRQVLKWVRSLGQYGDGNNAFREPNSVAWLESGKIAVVDTNAHCIKVFHSETGQFEYSFGRGRTLGCQNLLYPYRIAVVPGGNDELVVIQRHPRPQIHVFSCSGEFIRRFGQHLEKPRALTVDQSHRIIVIESQVQKLHIFSLDGKILSLFHLNEHLQFPTSICSNNYEIFISDNHLHTIKVFSYSGQLIREIKEANYITYPTNIKLNSKGQLITIDNHQGLNITVYDEYEQKKRLGAYTARICHSQILDVAIESNSNILHLASKDYRVYTYQLPFLLIEYSISTNINNKLQQTDGNDETNSISPDAQIPPSTDTSTQPTDPSESKPVKNDKPSKSKQDRIIKYRIKKEQTIPEQNNQQEIDVNSQQENIDPLNKIDDYLASVTDSPLDIKQIDEDFQEDDDDKVPLTPEMEHANTVYHHAMKLINGTINRQYEMAYKLFKKAADLGHIGAKEELAFGHLMGVYLPMDFQRAKAYFDEGIAIGSPQSHYGISLMNSVGLIANASISKALVHLTLAAGDRYHLAQMALAYRYWRSINVAYNCESALMFYQQVATHVASKISTASGQLIQRIRLHDEEQHPTQNNIMLDNNLLQYYQLLADRGDPQAQYGLGQLYYIRDTAFDKALYYFRLAAEKGNTNALAYLGKLYSEKNDYIKQDNQTAIQFFQRAVEKGNPIGQAGLGLAYYHGAGVEKNYAKAFKLFQLSADQSYVEGQLMLGVMYSNGEGTKQDFKLAMKWFQAASQSGHVLAYYNLAQMHATGTGVLRSCTTATELFKNVAERGRWSHMFTEAFNLYKQGYIEQAFMIYLYLAELGYEVAQSNVAYIIDQMSFDISNVYKTKEERYKKALTYWHRAAIQGFHYATIKLGDYYYYGYGTEQNYESAASHYKSASDQSQNSQAMFNLAYMYEKGLGLKRDLHLAKRFYDMAVEANSDAYLPVTIVLFKLYLESIYEKLFSNDKSTNKKETNSPPSVDLDSLWDLYLIAALLGLIGALYTIRRQRAVLRQRAVPVQ</sequence>
<feature type="transmembrane region" description="Helical" evidence="5">
    <location>
        <begin position="1084"/>
        <end position="1103"/>
    </location>
</feature>
<keyword evidence="5" id="KW-0812">Transmembrane</keyword>
<dbReference type="InterPro" id="IPR050767">
    <property type="entry name" value="Sel1_AlgK"/>
</dbReference>
<dbReference type="Pfam" id="PF08238">
    <property type="entry name" value="Sel1"/>
    <property type="match status" value="10"/>
</dbReference>
<dbReference type="PANTHER" id="PTHR11102">
    <property type="entry name" value="SEL-1-LIKE PROTEIN"/>
    <property type="match status" value="1"/>
</dbReference>
<dbReference type="SMART" id="SM00671">
    <property type="entry name" value="SEL1"/>
    <property type="match status" value="11"/>
</dbReference>
<feature type="compositionally biased region" description="Low complexity" evidence="4">
    <location>
        <begin position="420"/>
        <end position="432"/>
    </location>
</feature>
<evidence type="ECO:0000313" key="7">
    <source>
        <dbReference type="Proteomes" id="UP000663860"/>
    </source>
</evidence>
<gene>
    <name evidence="6" type="ORF">IZO911_LOCUS40887</name>
</gene>
<comment type="caution">
    <text evidence="6">The sequence shown here is derived from an EMBL/GenBank/DDBJ whole genome shotgun (WGS) entry which is preliminary data.</text>
</comment>
<reference evidence="6" key="1">
    <citation type="submission" date="2021-02" db="EMBL/GenBank/DDBJ databases">
        <authorList>
            <person name="Nowell W R."/>
        </authorList>
    </citation>
    <scope>NUCLEOTIDE SEQUENCE</scope>
</reference>
<evidence type="ECO:0000256" key="3">
    <source>
        <dbReference type="PROSITE-ProRule" id="PRU00504"/>
    </source>
</evidence>
<dbReference type="Proteomes" id="UP000663860">
    <property type="component" value="Unassembled WGS sequence"/>
</dbReference>
<protein>
    <submittedName>
        <fullName evidence="6">Uncharacterized protein</fullName>
    </submittedName>
</protein>
<dbReference type="Gene3D" id="2.120.10.30">
    <property type="entry name" value="TolB, C-terminal domain"/>
    <property type="match status" value="1"/>
</dbReference>
<dbReference type="AlphaFoldDB" id="A0A815MSW1"/>
<evidence type="ECO:0000256" key="4">
    <source>
        <dbReference type="SAM" id="MobiDB-lite"/>
    </source>
</evidence>
<feature type="compositionally biased region" description="Polar residues" evidence="4">
    <location>
        <begin position="402"/>
        <end position="415"/>
    </location>
</feature>
<proteinExistence type="inferred from homology"/>
<evidence type="ECO:0000256" key="1">
    <source>
        <dbReference type="ARBA" id="ARBA00022737"/>
    </source>
</evidence>
<name>A0A815MSW1_9BILA</name>
<dbReference type="GO" id="GO:0005789">
    <property type="term" value="C:endoplasmic reticulum membrane"/>
    <property type="evidence" value="ECO:0007669"/>
    <property type="project" value="TreeGrafter"/>
</dbReference>
<dbReference type="PROSITE" id="PS51125">
    <property type="entry name" value="NHL"/>
    <property type="match status" value="1"/>
</dbReference>
<dbReference type="SUPFAM" id="SSF81901">
    <property type="entry name" value="HCP-like"/>
    <property type="match status" value="3"/>
</dbReference>
<feature type="repeat" description="NHL" evidence="3">
    <location>
        <begin position="118"/>
        <end position="161"/>
    </location>
</feature>
<dbReference type="InterPro" id="IPR011042">
    <property type="entry name" value="6-blade_b-propeller_TolB-like"/>
</dbReference>
<dbReference type="EMBL" id="CAJNOE010001457">
    <property type="protein sequence ID" value="CAF1424747.1"/>
    <property type="molecule type" value="Genomic_DNA"/>
</dbReference>
<evidence type="ECO:0000256" key="5">
    <source>
        <dbReference type="SAM" id="Phobius"/>
    </source>
</evidence>
<keyword evidence="1" id="KW-0677">Repeat</keyword>
<dbReference type="InterPro" id="IPR006597">
    <property type="entry name" value="Sel1-like"/>
</dbReference>
<dbReference type="InterPro" id="IPR001258">
    <property type="entry name" value="NHL_repeat"/>
</dbReference>
<dbReference type="PANTHER" id="PTHR11102:SF147">
    <property type="entry name" value="SEL1L ADAPTOR SUBUNIT OF ERAD E3 UBIQUITIN LIGASE"/>
    <property type="match status" value="1"/>
</dbReference>
<accession>A0A815MSW1</accession>
<dbReference type="SUPFAM" id="SSF101898">
    <property type="entry name" value="NHL repeat"/>
    <property type="match status" value="1"/>
</dbReference>
<comment type="similarity">
    <text evidence="2">Belongs to the sel-1 family.</text>
</comment>
<keyword evidence="5" id="KW-0472">Membrane</keyword>
<evidence type="ECO:0000313" key="6">
    <source>
        <dbReference type="EMBL" id="CAF1424747.1"/>
    </source>
</evidence>